<keyword evidence="5 7" id="KW-0472">Membrane</keyword>
<evidence type="ECO:0000256" key="2">
    <source>
        <dbReference type="ARBA" id="ARBA00022475"/>
    </source>
</evidence>
<feature type="transmembrane region" description="Helical" evidence="7">
    <location>
        <begin position="64"/>
        <end position="83"/>
    </location>
</feature>
<feature type="transmembrane region" description="Helical" evidence="7">
    <location>
        <begin position="170"/>
        <end position="187"/>
    </location>
</feature>
<keyword evidence="2" id="KW-1003">Cell membrane</keyword>
<evidence type="ECO:0008006" key="10">
    <source>
        <dbReference type="Google" id="ProtNLM"/>
    </source>
</evidence>
<reference evidence="9" key="1">
    <citation type="journal article" date="2019" name="Int. J. Syst. Evol. Microbiol.">
        <title>The Global Catalogue of Microorganisms (GCM) 10K type strain sequencing project: providing services to taxonomists for standard genome sequencing and annotation.</title>
        <authorList>
            <consortium name="The Broad Institute Genomics Platform"/>
            <consortium name="The Broad Institute Genome Sequencing Center for Infectious Disease"/>
            <person name="Wu L."/>
            <person name="Ma J."/>
        </authorList>
    </citation>
    <scope>NUCLEOTIDE SEQUENCE [LARGE SCALE GENOMIC DNA]</scope>
    <source>
        <strain evidence="9">JCM 14326</strain>
    </source>
</reference>
<keyword evidence="4 7" id="KW-1133">Transmembrane helix</keyword>
<dbReference type="RefSeq" id="WP_344101143.1">
    <property type="nucleotide sequence ID" value="NZ_BAAANL010000002.1"/>
</dbReference>
<feature type="transmembrane region" description="Helical" evidence="7">
    <location>
        <begin position="137"/>
        <end position="164"/>
    </location>
</feature>
<feature type="compositionally biased region" description="Pro residues" evidence="6">
    <location>
        <begin position="345"/>
        <end position="362"/>
    </location>
</feature>
<evidence type="ECO:0000256" key="6">
    <source>
        <dbReference type="SAM" id="MobiDB-lite"/>
    </source>
</evidence>
<keyword evidence="9" id="KW-1185">Reference proteome</keyword>
<keyword evidence="3 7" id="KW-0812">Transmembrane</keyword>
<dbReference type="Pfam" id="PF03706">
    <property type="entry name" value="LPG_synthase_TM"/>
    <property type="match status" value="1"/>
</dbReference>
<dbReference type="InterPro" id="IPR022791">
    <property type="entry name" value="L-PG_synthase/AglD"/>
</dbReference>
<evidence type="ECO:0000256" key="1">
    <source>
        <dbReference type="ARBA" id="ARBA00004651"/>
    </source>
</evidence>
<dbReference type="Proteomes" id="UP001501094">
    <property type="component" value="Unassembled WGS sequence"/>
</dbReference>
<evidence type="ECO:0000313" key="8">
    <source>
        <dbReference type="EMBL" id="GAA1858431.1"/>
    </source>
</evidence>
<feature type="transmembrane region" description="Helical" evidence="7">
    <location>
        <begin position="248"/>
        <end position="268"/>
    </location>
</feature>
<comment type="caution">
    <text evidence="8">The sequence shown here is derived from an EMBL/GenBank/DDBJ whole genome shotgun (WGS) entry which is preliminary data.</text>
</comment>
<evidence type="ECO:0000256" key="4">
    <source>
        <dbReference type="ARBA" id="ARBA00022989"/>
    </source>
</evidence>
<evidence type="ECO:0000256" key="3">
    <source>
        <dbReference type="ARBA" id="ARBA00022692"/>
    </source>
</evidence>
<feature type="region of interest" description="Disordered" evidence="6">
    <location>
        <begin position="336"/>
        <end position="362"/>
    </location>
</feature>
<feature type="transmembrane region" description="Helical" evidence="7">
    <location>
        <begin position="27"/>
        <end position="44"/>
    </location>
</feature>
<evidence type="ECO:0000313" key="9">
    <source>
        <dbReference type="Proteomes" id="UP001501094"/>
    </source>
</evidence>
<feature type="transmembrane region" description="Helical" evidence="7">
    <location>
        <begin position="219"/>
        <end position="242"/>
    </location>
</feature>
<evidence type="ECO:0000256" key="5">
    <source>
        <dbReference type="ARBA" id="ARBA00023136"/>
    </source>
</evidence>
<proteinExistence type="predicted"/>
<name>A0ABP4ZKZ3_9MICO</name>
<accession>A0ABP4ZKZ3</accession>
<protein>
    <recommendedName>
        <fullName evidence="10">Lysylphosphatidylglycerol synthase TM region</fullName>
    </recommendedName>
</protein>
<evidence type="ECO:0000256" key="7">
    <source>
        <dbReference type="SAM" id="Phobius"/>
    </source>
</evidence>
<dbReference type="EMBL" id="BAAANL010000002">
    <property type="protein sequence ID" value="GAA1858431.1"/>
    <property type="molecule type" value="Genomic_DNA"/>
</dbReference>
<sequence length="362" mass="36382">MTGTAGSADGVLRRVSRLAARPGTRRVLWLVAGAAIAVSLLLAVRSTVDDGALVSLRMFGTREIGWVLAAGLVTNIAGVYLSMRAWRVFVDAPGTDTRSATRIFYVGFLSKFVPGRVWSILAQIDLGRAAGIGARRIVSAFFLSMATGLLAGALLGLAAVPLAFGTSGPATALVALGAAGAVVVLAWPRLLSGAVRRAVTAVGRGHVVEAADREVRLSLLLAAGGWILSGAHAGFLALAAGAEPGPGLAAGIGGFAAATVAGTLAVVFPDGIGVREVALTAPLAAVLPLDAALAVVITSRLLCLTGEVLLCGTWLLADRVRRRAAAADVTAADDAAAPLPADAAPAPPPPRPAPAGPSPHRP</sequence>
<comment type="subcellular location">
    <subcellularLocation>
        <location evidence="1">Cell membrane</location>
        <topology evidence="1">Multi-pass membrane protein</topology>
    </subcellularLocation>
</comment>
<organism evidence="8 9">
    <name type="scientific">Myceligenerans crystallogenes</name>
    <dbReference type="NCBI Taxonomy" id="316335"/>
    <lineage>
        <taxon>Bacteria</taxon>
        <taxon>Bacillati</taxon>
        <taxon>Actinomycetota</taxon>
        <taxon>Actinomycetes</taxon>
        <taxon>Micrococcales</taxon>
        <taxon>Promicromonosporaceae</taxon>
        <taxon>Myceligenerans</taxon>
    </lineage>
</organism>
<gene>
    <name evidence="8" type="ORF">GCM10009751_14900</name>
</gene>